<dbReference type="GO" id="GO:0005930">
    <property type="term" value="C:axoneme"/>
    <property type="evidence" value="ECO:0007669"/>
    <property type="project" value="TreeGrafter"/>
</dbReference>
<evidence type="ECO:0000259" key="1">
    <source>
        <dbReference type="PROSITE" id="PS50021"/>
    </source>
</evidence>
<evidence type="ECO:0000313" key="3">
    <source>
        <dbReference type="Proteomes" id="UP000053201"/>
    </source>
</evidence>
<feature type="domain" description="Calponin-homology (CH)" evidence="1">
    <location>
        <begin position="2"/>
        <end position="108"/>
    </location>
</feature>
<dbReference type="PANTHER" id="PTHR12509">
    <property type="entry name" value="SPERMATOGENESIS-ASSOCIATED 4-RELATED"/>
    <property type="match status" value="1"/>
</dbReference>
<reference evidence="2 3" key="1">
    <citation type="submission" date="2009-08" db="EMBL/GenBank/DDBJ databases">
        <title>The Genome Sequence of Spizellomyces punctatus strain DAOM BR117.</title>
        <authorList>
            <consortium name="The Broad Institute Genome Sequencing Platform"/>
            <person name="Russ C."/>
            <person name="Cuomo C."/>
            <person name="Shea T."/>
            <person name="Young S.K."/>
            <person name="Zeng Q."/>
            <person name="Koehrsen M."/>
            <person name="Haas B."/>
            <person name="Borodovsky M."/>
            <person name="Guigo R."/>
            <person name="Alvarado L."/>
            <person name="Berlin A."/>
            <person name="Bochicchio J."/>
            <person name="Borenstein D."/>
            <person name="Chapman S."/>
            <person name="Chen Z."/>
            <person name="Engels R."/>
            <person name="Freedman E."/>
            <person name="Gellesch M."/>
            <person name="Goldberg J."/>
            <person name="Griggs A."/>
            <person name="Gujja S."/>
            <person name="Heiman D."/>
            <person name="Hepburn T."/>
            <person name="Howarth C."/>
            <person name="Jen D."/>
            <person name="Larson L."/>
            <person name="Lewis B."/>
            <person name="Mehta T."/>
            <person name="Park D."/>
            <person name="Pearson M."/>
            <person name="Roberts A."/>
            <person name="Saif S."/>
            <person name="Shenoy N."/>
            <person name="Sisk P."/>
            <person name="Stolte C."/>
            <person name="Sykes S."/>
            <person name="Thomson T."/>
            <person name="Walk T."/>
            <person name="White J."/>
            <person name="Yandava C."/>
            <person name="Burger G."/>
            <person name="Gray M.W."/>
            <person name="Holland P.W.H."/>
            <person name="King N."/>
            <person name="Lang F.B.F."/>
            <person name="Roger A.J."/>
            <person name="Ruiz-Trillo I."/>
            <person name="Lander E."/>
            <person name="Nusbaum C."/>
        </authorList>
    </citation>
    <scope>NUCLEOTIDE SEQUENCE [LARGE SCALE GENOMIC DNA]</scope>
    <source>
        <strain evidence="2 3">DAOM BR117</strain>
    </source>
</reference>
<dbReference type="InterPro" id="IPR010441">
    <property type="entry name" value="CH_2"/>
</dbReference>
<dbReference type="AlphaFoldDB" id="A0A0L0HR94"/>
<dbReference type="Pfam" id="PF06294">
    <property type="entry name" value="CH_2"/>
    <property type="match status" value="1"/>
</dbReference>
<sequence length="759" mass="83104">MAGLPRELIKWIQSLSLSASIKNYKRDFANGFLIAEILNKYYPHEPSLQMHAYDTGTGPAAKKNNWEMLGRAFAKLGIPVPRRMSEDVSQAKPESVGLLLMVLYSHVTKKKEANSVLPSLKASNPYGVEADEVSQPSLGDGSGFAVIDAPPGQILPSGTHIKEGLEDHESLGKVSIVRVLLKALSIHDPSLTFNRSGFSATQIRDRLCEHIESMSSHEVHRIESILVGKEREIVEILQHSPPNDISMLLDILITCIAAYEAVDKIFVAASCILQFFGLALQHAFSSRGAAYQRLCSAKEFPSLVHQLSNPHTISKIPHIVAIFHQYMGTNLRDEERVRFWLEIKAAMSRDTLPTSTITIGGIPSTNQSVPSTCNPFIFILAALSFLPNLRELHGPNRQLTTLHLSECLTVINTHRRSLQAPMLNPTMPAELPAAVLILAFLVREVGVALDEPLLGDVMECIGKAVMGRRCSSAVQKAFVAFVAAGAKAAAHRGNDEETGLEKETMVKAAAGVLKWFMGDSLRVAIILSAPLLRSYPTLCTSFVRGLLSLPDSQRVWLLDLDTSRSGEDSATTHISWDLPFLLPQRTEGVCQTWWPLGVSMGVAKLVKNSHAPLPLAYIHILQAITKPTNPHEESVDHWSTLMEYVGNPLVASLAENTTTEAACFLLNNFRILCPGGLVKYLPAVMATLIHVYLTGRGRCQNAIIQLLTHWAGKRSTHSNSAASVSEKLTSDSRRILNIVELELFNGQKLDASAAVPLPV</sequence>
<dbReference type="EMBL" id="KQ257451">
    <property type="protein sequence ID" value="KND03465.1"/>
    <property type="molecule type" value="Genomic_DNA"/>
</dbReference>
<dbReference type="Proteomes" id="UP000053201">
    <property type="component" value="Unassembled WGS sequence"/>
</dbReference>
<organism evidence="2 3">
    <name type="scientific">Spizellomyces punctatus (strain DAOM BR117)</name>
    <dbReference type="NCBI Taxonomy" id="645134"/>
    <lineage>
        <taxon>Eukaryota</taxon>
        <taxon>Fungi</taxon>
        <taxon>Fungi incertae sedis</taxon>
        <taxon>Chytridiomycota</taxon>
        <taxon>Chytridiomycota incertae sedis</taxon>
        <taxon>Chytridiomycetes</taxon>
        <taxon>Spizellomycetales</taxon>
        <taxon>Spizellomycetaceae</taxon>
        <taxon>Spizellomyces</taxon>
    </lineage>
</organism>
<evidence type="ECO:0000313" key="2">
    <source>
        <dbReference type="EMBL" id="KND03465.1"/>
    </source>
</evidence>
<dbReference type="PROSITE" id="PS50021">
    <property type="entry name" value="CH"/>
    <property type="match status" value="1"/>
</dbReference>
<dbReference type="InParanoid" id="A0A0L0HR94"/>
<dbReference type="VEuPathDB" id="FungiDB:SPPG_00948"/>
<dbReference type="Gene3D" id="1.10.418.10">
    <property type="entry name" value="Calponin-like domain"/>
    <property type="match status" value="1"/>
</dbReference>
<dbReference type="OrthoDB" id="62528at2759"/>
<gene>
    <name evidence="2" type="ORF">SPPG_00948</name>
</gene>
<accession>A0A0L0HR94</accession>
<dbReference type="GO" id="GO:0051493">
    <property type="term" value="P:regulation of cytoskeleton organization"/>
    <property type="evidence" value="ECO:0007669"/>
    <property type="project" value="TreeGrafter"/>
</dbReference>
<dbReference type="RefSeq" id="XP_016611504.1">
    <property type="nucleotide sequence ID" value="XM_016749275.1"/>
</dbReference>
<keyword evidence="3" id="KW-1185">Reference proteome</keyword>
<proteinExistence type="predicted"/>
<dbReference type="GeneID" id="27684646"/>
<dbReference type="STRING" id="645134.A0A0L0HR94"/>
<name>A0A0L0HR94_SPIPD</name>
<dbReference type="SUPFAM" id="SSF47576">
    <property type="entry name" value="Calponin-homology domain, CH-domain"/>
    <property type="match status" value="1"/>
</dbReference>
<dbReference type="InterPro" id="IPR036872">
    <property type="entry name" value="CH_dom_sf"/>
</dbReference>
<dbReference type="eggNOG" id="ENOG502QU8V">
    <property type="taxonomic scope" value="Eukaryota"/>
</dbReference>
<dbReference type="InterPro" id="IPR052111">
    <property type="entry name" value="Spermatogenesis_Ciliary_MAP"/>
</dbReference>
<protein>
    <recommendedName>
        <fullName evidence="1">Calponin-homology (CH) domain-containing protein</fullName>
    </recommendedName>
</protein>
<dbReference type="GO" id="GO:0008017">
    <property type="term" value="F:microtubule binding"/>
    <property type="evidence" value="ECO:0007669"/>
    <property type="project" value="TreeGrafter"/>
</dbReference>
<dbReference type="InterPro" id="IPR001715">
    <property type="entry name" value="CH_dom"/>
</dbReference>
<dbReference type="PANTHER" id="PTHR12509:SF8">
    <property type="entry name" value="SPERMATOGENESIS-ASSOCIATED PROTEIN 4"/>
    <property type="match status" value="1"/>
</dbReference>